<comment type="caution">
    <text evidence="2">The sequence shown here is derived from an EMBL/GenBank/DDBJ whole genome shotgun (WGS) entry which is preliminary data.</text>
</comment>
<keyword evidence="3" id="KW-1185">Reference proteome</keyword>
<name>A0ABU9RUQ2_9BURK</name>
<dbReference type="RefSeq" id="WP_342948337.1">
    <property type="nucleotide sequence ID" value="NZ_JAYMRV010000006.1"/>
</dbReference>
<protein>
    <submittedName>
        <fullName evidence="2">Uncharacterized protein</fullName>
    </submittedName>
</protein>
<reference evidence="2 3" key="1">
    <citation type="submission" date="2024-01" db="EMBL/GenBank/DDBJ databases">
        <title>The diversity of rhizobia nodulating Mimosa spp. in eleven states of Brazil covering several biomes is determined by host plant, location, and edaphic factors.</title>
        <authorList>
            <person name="Rouws L."/>
            <person name="Barauna A."/>
            <person name="Beukes C."/>
            <person name="De Faria S.M."/>
            <person name="Gross E."/>
            <person name="Dos Reis Junior F.B."/>
            <person name="Simon M."/>
            <person name="Maluk M."/>
            <person name="Odee D.W."/>
            <person name="Kenicer G."/>
            <person name="Young J.P.W."/>
            <person name="Reis V.M."/>
            <person name="Zilli J."/>
            <person name="James E.K."/>
        </authorList>
    </citation>
    <scope>NUCLEOTIDE SEQUENCE [LARGE SCALE GENOMIC DNA]</scope>
    <source>
        <strain evidence="2 3">JPY167</strain>
    </source>
</reference>
<dbReference type="EMBL" id="JAYMRV010000006">
    <property type="protein sequence ID" value="MEM5423791.1"/>
    <property type="molecule type" value="Genomic_DNA"/>
</dbReference>
<gene>
    <name evidence="2" type="ORF">VSR73_22320</name>
</gene>
<organism evidence="2 3">
    <name type="scientific">Paraburkholderia ferrariae</name>
    <dbReference type="NCBI Taxonomy" id="386056"/>
    <lineage>
        <taxon>Bacteria</taxon>
        <taxon>Pseudomonadati</taxon>
        <taxon>Pseudomonadota</taxon>
        <taxon>Betaproteobacteria</taxon>
        <taxon>Burkholderiales</taxon>
        <taxon>Burkholderiaceae</taxon>
        <taxon>Paraburkholderia</taxon>
    </lineage>
</organism>
<keyword evidence="1" id="KW-0812">Transmembrane</keyword>
<accession>A0ABU9RUQ2</accession>
<sequence length="55" mass="5979">MHTPKKPRLLLLGLLGIWFYLNIVVGHSAVARPIRIVATIAAIVYALTIVGMLSP</sequence>
<evidence type="ECO:0000313" key="2">
    <source>
        <dbReference type="EMBL" id="MEM5423791.1"/>
    </source>
</evidence>
<proteinExistence type="predicted"/>
<dbReference type="Proteomes" id="UP001489897">
    <property type="component" value="Unassembled WGS sequence"/>
</dbReference>
<keyword evidence="1" id="KW-1133">Transmembrane helix</keyword>
<keyword evidence="1" id="KW-0472">Membrane</keyword>
<evidence type="ECO:0000313" key="3">
    <source>
        <dbReference type="Proteomes" id="UP001489897"/>
    </source>
</evidence>
<evidence type="ECO:0000256" key="1">
    <source>
        <dbReference type="SAM" id="Phobius"/>
    </source>
</evidence>
<feature type="transmembrane region" description="Helical" evidence="1">
    <location>
        <begin position="36"/>
        <end position="54"/>
    </location>
</feature>